<evidence type="ECO:0000256" key="3">
    <source>
        <dbReference type="ARBA" id="ARBA00023163"/>
    </source>
</evidence>
<dbReference type="GO" id="GO:0000976">
    <property type="term" value="F:transcription cis-regulatory region binding"/>
    <property type="evidence" value="ECO:0007669"/>
    <property type="project" value="TreeGrafter"/>
</dbReference>
<dbReference type="CDD" id="cd01543">
    <property type="entry name" value="PBP1_XylR"/>
    <property type="match status" value="1"/>
</dbReference>
<keyword evidence="3" id="KW-0804">Transcription</keyword>
<dbReference type="InterPro" id="IPR018060">
    <property type="entry name" value="HTH_AraC"/>
</dbReference>
<dbReference type="InterPro" id="IPR028082">
    <property type="entry name" value="Peripla_BP_I"/>
</dbReference>
<gene>
    <name evidence="5" type="primary">xylR_7</name>
    <name evidence="5" type="ORF">SMSP2_02653</name>
</gene>
<evidence type="ECO:0000313" key="6">
    <source>
        <dbReference type="Proteomes" id="UP000188181"/>
    </source>
</evidence>
<evidence type="ECO:0000259" key="4">
    <source>
        <dbReference type="PROSITE" id="PS01124"/>
    </source>
</evidence>
<dbReference type="Pfam" id="PF12833">
    <property type="entry name" value="HTH_18"/>
    <property type="match status" value="1"/>
</dbReference>
<dbReference type="Gene3D" id="3.40.50.2300">
    <property type="match status" value="2"/>
</dbReference>
<dbReference type="PANTHER" id="PTHR30146:SF24">
    <property type="entry name" value="XYLOSE OPERON REGULATORY PROTEIN"/>
    <property type="match status" value="1"/>
</dbReference>
<dbReference type="RefSeq" id="WP_146684481.1">
    <property type="nucleotide sequence ID" value="NZ_CP019646.1"/>
</dbReference>
<dbReference type="SUPFAM" id="SSF46689">
    <property type="entry name" value="Homeodomain-like"/>
    <property type="match status" value="2"/>
</dbReference>
<dbReference type="InterPro" id="IPR046335">
    <property type="entry name" value="LacI/GalR-like_sensor"/>
</dbReference>
<dbReference type="Pfam" id="PF13377">
    <property type="entry name" value="Peripla_BP_3"/>
    <property type="match status" value="1"/>
</dbReference>
<accession>A0A1Q2MHV1</accession>
<organism evidence="5 6">
    <name type="scientific">Limihaloglobus sulfuriphilus</name>
    <dbReference type="NCBI Taxonomy" id="1851148"/>
    <lineage>
        <taxon>Bacteria</taxon>
        <taxon>Pseudomonadati</taxon>
        <taxon>Planctomycetota</taxon>
        <taxon>Phycisphaerae</taxon>
        <taxon>Sedimentisphaerales</taxon>
        <taxon>Sedimentisphaeraceae</taxon>
        <taxon>Limihaloglobus</taxon>
    </lineage>
</organism>
<protein>
    <submittedName>
        <fullName evidence="5">Xylose operon regulatory protein</fullName>
    </submittedName>
</protein>
<dbReference type="AlphaFoldDB" id="A0A1Q2MHV1"/>
<dbReference type="GO" id="GO:0003700">
    <property type="term" value="F:DNA-binding transcription factor activity"/>
    <property type="evidence" value="ECO:0007669"/>
    <property type="project" value="InterPro"/>
</dbReference>
<evidence type="ECO:0000256" key="2">
    <source>
        <dbReference type="ARBA" id="ARBA00023125"/>
    </source>
</evidence>
<dbReference type="SMART" id="SM00342">
    <property type="entry name" value="HTH_ARAC"/>
    <property type="match status" value="1"/>
</dbReference>
<dbReference type="Proteomes" id="UP000188181">
    <property type="component" value="Chromosome"/>
</dbReference>
<name>A0A1Q2MHV1_9BACT</name>
<dbReference type="InterPro" id="IPR009057">
    <property type="entry name" value="Homeodomain-like_sf"/>
</dbReference>
<feature type="domain" description="HTH araC/xylS-type" evidence="4">
    <location>
        <begin position="289"/>
        <end position="387"/>
    </location>
</feature>
<sequence>MITNLKNVMIMASRYDSFGNDLIQGVIEYSKFRGNWALTTELPPYLASYHDEGLNYSLENSGFDGVIAYIPNRHEADKIHFGSLPAVIAHDTQESLNHEIPYITCDNMEIGRLASSFFDERGYKNRGFFGFKNFQWSVQRQKGFTEANRREKIKTDSLLIESSEFKPENELEKKVLPWLRKLPKPVCILCGNDDLGLYLIKVCKKYEMKIPDNIAILGVDNNEIDCNLTTPSLSSIAYNSKRAGFQAAETLDLLMAGKPAPNKKIVISPIKVVDRMSTNAYAVTDTDVIRALSFIKNNSMSPLQVTEVADAVNLSRRTLSRKFKEHIGRTVADEIKRAQIDAISHMLINSHMSVSEIAFRIGLNDSSHISRYFKMNTGLTPLEYRKQFSGKNIHLS</sequence>
<dbReference type="STRING" id="1851148.SMSP2_02653"/>
<dbReference type="KEGG" id="pbas:SMSP2_02653"/>
<dbReference type="SUPFAM" id="SSF53822">
    <property type="entry name" value="Periplasmic binding protein-like I"/>
    <property type="match status" value="1"/>
</dbReference>
<dbReference type="Gene3D" id="1.10.10.60">
    <property type="entry name" value="Homeodomain-like"/>
    <property type="match status" value="1"/>
</dbReference>
<evidence type="ECO:0000313" key="5">
    <source>
        <dbReference type="EMBL" id="AQQ72271.1"/>
    </source>
</evidence>
<evidence type="ECO:0000256" key="1">
    <source>
        <dbReference type="ARBA" id="ARBA00023015"/>
    </source>
</evidence>
<keyword evidence="2" id="KW-0238">DNA-binding</keyword>
<dbReference type="PROSITE" id="PS01124">
    <property type="entry name" value="HTH_ARAC_FAMILY_2"/>
    <property type="match status" value="1"/>
</dbReference>
<dbReference type="PANTHER" id="PTHR30146">
    <property type="entry name" value="LACI-RELATED TRANSCRIPTIONAL REPRESSOR"/>
    <property type="match status" value="1"/>
</dbReference>
<dbReference type="OrthoDB" id="9795616at2"/>
<dbReference type="EMBL" id="CP019646">
    <property type="protein sequence ID" value="AQQ72271.1"/>
    <property type="molecule type" value="Genomic_DNA"/>
</dbReference>
<proteinExistence type="predicted"/>
<reference evidence="6" key="1">
    <citation type="submission" date="2017-02" db="EMBL/GenBank/DDBJ databases">
        <title>Comparative genomics and description of representatives of a novel lineage of planctomycetes thriving in anoxic sediments.</title>
        <authorList>
            <person name="Spring S."/>
            <person name="Bunk B."/>
            <person name="Sproer C."/>
        </authorList>
    </citation>
    <scope>NUCLEOTIDE SEQUENCE [LARGE SCALE GENOMIC DNA]</scope>
    <source>
        <strain evidence="6">SM-Chi-D1</strain>
    </source>
</reference>
<keyword evidence="6" id="KW-1185">Reference proteome</keyword>
<keyword evidence="1" id="KW-0805">Transcription regulation</keyword>